<dbReference type="InterPro" id="IPR024706">
    <property type="entry name" value="Peroxiredoxin_AhpC-typ"/>
</dbReference>
<keyword evidence="4" id="KW-0575">Peroxidase</keyword>
<dbReference type="FunFam" id="3.40.30.10:FF:000007">
    <property type="entry name" value="Thioredoxin-dependent thiol peroxidase"/>
    <property type="match status" value="1"/>
</dbReference>
<keyword evidence="5" id="KW-0049">Antioxidant</keyword>
<organism evidence="15">
    <name type="scientific">Caldithrix abyssi</name>
    <dbReference type="NCBI Taxonomy" id="187145"/>
    <lineage>
        <taxon>Bacteria</taxon>
        <taxon>Pseudomonadati</taxon>
        <taxon>Calditrichota</taxon>
        <taxon>Calditrichia</taxon>
        <taxon>Calditrichales</taxon>
        <taxon>Calditrichaceae</taxon>
        <taxon>Caldithrix</taxon>
    </lineage>
</organism>
<sequence>FEGKWLVLYFYPKDMTPGCTTEACNFQEALPDLHDLQAAVVGVSKDSVARHRKFADKYTLQFTLLSAEESDMIERYGAWQEKNLYGRKYMGIVRMTYIIDPQGRVARVFPRVKAGVHADEVRRALEELRGETAGSFQADV</sequence>
<evidence type="ECO:0000256" key="1">
    <source>
        <dbReference type="ARBA" id="ARBA00003330"/>
    </source>
</evidence>
<dbReference type="PIRSF" id="PIRSF000239">
    <property type="entry name" value="AHPC"/>
    <property type="match status" value="1"/>
</dbReference>
<dbReference type="PANTHER" id="PTHR42801">
    <property type="entry name" value="THIOREDOXIN-DEPENDENT PEROXIDE REDUCTASE"/>
    <property type="match status" value="1"/>
</dbReference>
<protein>
    <recommendedName>
        <fullName evidence="3">thioredoxin-dependent peroxiredoxin</fullName>
        <ecNumber evidence="3">1.11.1.24</ecNumber>
    </recommendedName>
    <alternativeName>
        <fullName evidence="9">Thioredoxin peroxidase</fullName>
    </alternativeName>
    <alternativeName>
        <fullName evidence="11">Thioredoxin-dependent peroxiredoxin Bcp</fullName>
    </alternativeName>
</protein>
<evidence type="ECO:0000256" key="11">
    <source>
        <dbReference type="ARBA" id="ARBA00042639"/>
    </source>
</evidence>
<keyword evidence="6" id="KW-0560">Oxidoreductase</keyword>
<evidence type="ECO:0000256" key="12">
    <source>
        <dbReference type="ARBA" id="ARBA00049091"/>
    </source>
</evidence>
<dbReference type="CDD" id="cd03017">
    <property type="entry name" value="PRX_BCP"/>
    <property type="match status" value="1"/>
</dbReference>
<evidence type="ECO:0000259" key="14">
    <source>
        <dbReference type="PROSITE" id="PS51352"/>
    </source>
</evidence>
<comment type="catalytic activity">
    <reaction evidence="12">
        <text>a hydroperoxide + [thioredoxin]-dithiol = an alcohol + [thioredoxin]-disulfide + H2O</text>
        <dbReference type="Rhea" id="RHEA:62620"/>
        <dbReference type="Rhea" id="RHEA-COMP:10698"/>
        <dbReference type="Rhea" id="RHEA-COMP:10700"/>
        <dbReference type="ChEBI" id="CHEBI:15377"/>
        <dbReference type="ChEBI" id="CHEBI:29950"/>
        <dbReference type="ChEBI" id="CHEBI:30879"/>
        <dbReference type="ChEBI" id="CHEBI:35924"/>
        <dbReference type="ChEBI" id="CHEBI:50058"/>
        <dbReference type="EC" id="1.11.1.24"/>
    </reaction>
</comment>
<keyword evidence="7" id="KW-1015">Disulfide bond</keyword>
<dbReference type="Proteomes" id="UP000886005">
    <property type="component" value="Unassembled WGS sequence"/>
</dbReference>
<comment type="similarity">
    <text evidence="10">Belongs to the peroxiredoxin family. BCP/PrxQ subfamily.</text>
</comment>
<keyword evidence="8" id="KW-0676">Redox-active center</keyword>
<dbReference type="InterPro" id="IPR013766">
    <property type="entry name" value="Thioredoxin_domain"/>
</dbReference>
<dbReference type="Gene3D" id="3.40.30.10">
    <property type="entry name" value="Glutaredoxin"/>
    <property type="match status" value="1"/>
</dbReference>
<evidence type="ECO:0000256" key="6">
    <source>
        <dbReference type="ARBA" id="ARBA00023002"/>
    </source>
</evidence>
<dbReference type="EMBL" id="DRLD01000046">
    <property type="protein sequence ID" value="HED09385.1"/>
    <property type="molecule type" value="Genomic_DNA"/>
</dbReference>
<evidence type="ECO:0000256" key="13">
    <source>
        <dbReference type="PIRSR" id="PIRSR000239-1"/>
    </source>
</evidence>
<gene>
    <name evidence="15" type="ORF">ENJ10_01730</name>
</gene>
<comment type="function">
    <text evidence="1">Thiol-specific peroxidase that catalyzes the reduction of hydrogen peroxide and organic hydroperoxides to water and alcohols, respectively. Plays a role in cell protection against oxidative stress by detoxifying peroxides and as sensor of hydrogen peroxide-mediated signaling events.</text>
</comment>
<name>A0A7V1LJZ6_CALAY</name>
<evidence type="ECO:0000256" key="10">
    <source>
        <dbReference type="ARBA" id="ARBA00038489"/>
    </source>
</evidence>
<evidence type="ECO:0000313" key="15">
    <source>
        <dbReference type="EMBL" id="HED09385.1"/>
    </source>
</evidence>
<dbReference type="GO" id="GO:0045454">
    <property type="term" value="P:cell redox homeostasis"/>
    <property type="evidence" value="ECO:0007669"/>
    <property type="project" value="TreeGrafter"/>
</dbReference>
<comment type="caution">
    <text evidence="15">The sequence shown here is derived from an EMBL/GenBank/DDBJ whole genome shotgun (WGS) entry which is preliminary data.</text>
</comment>
<dbReference type="PANTHER" id="PTHR42801:SF4">
    <property type="entry name" value="AHPC_TSA FAMILY PROTEIN"/>
    <property type="match status" value="1"/>
</dbReference>
<evidence type="ECO:0000256" key="9">
    <source>
        <dbReference type="ARBA" id="ARBA00032824"/>
    </source>
</evidence>
<dbReference type="Pfam" id="PF00578">
    <property type="entry name" value="AhpC-TSA"/>
    <property type="match status" value="1"/>
</dbReference>
<feature type="active site" description="Cysteine sulfenic acid (-SOH) intermediate; for peroxidase activity" evidence="13">
    <location>
        <position position="19"/>
    </location>
</feature>
<comment type="subunit">
    <text evidence="2">Monomer.</text>
</comment>
<evidence type="ECO:0000256" key="4">
    <source>
        <dbReference type="ARBA" id="ARBA00022559"/>
    </source>
</evidence>
<evidence type="ECO:0000256" key="5">
    <source>
        <dbReference type="ARBA" id="ARBA00022862"/>
    </source>
</evidence>
<dbReference type="GO" id="GO:0034599">
    <property type="term" value="P:cellular response to oxidative stress"/>
    <property type="evidence" value="ECO:0007669"/>
    <property type="project" value="TreeGrafter"/>
</dbReference>
<reference evidence="15" key="1">
    <citation type="journal article" date="2020" name="mSystems">
        <title>Genome- and Community-Level Interaction Insights into Carbon Utilization and Element Cycling Functions of Hydrothermarchaeota in Hydrothermal Sediment.</title>
        <authorList>
            <person name="Zhou Z."/>
            <person name="Liu Y."/>
            <person name="Xu W."/>
            <person name="Pan J."/>
            <person name="Luo Z.H."/>
            <person name="Li M."/>
        </authorList>
    </citation>
    <scope>NUCLEOTIDE SEQUENCE [LARGE SCALE GENOMIC DNA]</scope>
    <source>
        <strain evidence="15">HyVt-456</strain>
    </source>
</reference>
<dbReference type="InterPro" id="IPR050924">
    <property type="entry name" value="Peroxiredoxin_BCP/PrxQ"/>
</dbReference>
<feature type="domain" description="Thioredoxin" evidence="14">
    <location>
        <begin position="1"/>
        <end position="130"/>
    </location>
</feature>
<accession>A0A7V1LJZ6</accession>
<evidence type="ECO:0000256" key="8">
    <source>
        <dbReference type="ARBA" id="ARBA00023284"/>
    </source>
</evidence>
<dbReference type="EC" id="1.11.1.24" evidence="3"/>
<dbReference type="GO" id="GO:0008379">
    <property type="term" value="F:thioredoxin peroxidase activity"/>
    <property type="evidence" value="ECO:0007669"/>
    <property type="project" value="TreeGrafter"/>
</dbReference>
<proteinExistence type="inferred from homology"/>
<feature type="non-terminal residue" evidence="15">
    <location>
        <position position="1"/>
    </location>
</feature>
<dbReference type="GO" id="GO:0005737">
    <property type="term" value="C:cytoplasm"/>
    <property type="evidence" value="ECO:0007669"/>
    <property type="project" value="TreeGrafter"/>
</dbReference>
<evidence type="ECO:0000256" key="7">
    <source>
        <dbReference type="ARBA" id="ARBA00023157"/>
    </source>
</evidence>
<dbReference type="InterPro" id="IPR036249">
    <property type="entry name" value="Thioredoxin-like_sf"/>
</dbReference>
<dbReference type="SUPFAM" id="SSF52833">
    <property type="entry name" value="Thioredoxin-like"/>
    <property type="match status" value="1"/>
</dbReference>
<dbReference type="AlphaFoldDB" id="A0A7V1LJZ6"/>
<evidence type="ECO:0000256" key="2">
    <source>
        <dbReference type="ARBA" id="ARBA00011245"/>
    </source>
</evidence>
<dbReference type="PROSITE" id="PS51352">
    <property type="entry name" value="THIOREDOXIN_2"/>
    <property type="match status" value="1"/>
</dbReference>
<evidence type="ECO:0000256" key="3">
    <source>
        <dbReference type="ARBA" id="ARBA00013017"/>
    </source>
</evidence>
<dbReference type="InterPro" id="IPR000866">
    <property type="entry name" value="AhpC/TSA"/>
</dbReference>